<protein>
    <submittedName>
        <fullName evidence="6">HTH-type transcriptional regulator DmlR</fullName>
    </submittedName>
</protein>
<dbReference type="SUPFAM" id="SSF46785">
    <property type="entry name" value="Winged helix' DNA-binding domain"/>
    <property type="match status" value="1"/>
</dbReference>
<dbReference type="InterPro" id="IPR036388">
    <property type="entry name" value="WH-like_DNA-bd_sf"/>
</dbReference>
<dbReference type="InterPro" id="IPR058163">
    <property type="entry name" value="LysR-type_TF_proteobact-type"/>
</dbReference>
<evidence type="ECO:0000313" key="6">
    <source>
        <dbReference type="EMBL" id="SJL84710.1"/>
    </source>
</evidence>
<reference evidence="6 7" key="1">
    <citation type="submission" date="2017-02" db="EMBL/GenBank/DDBJ databases">
        <authorList>
            <person name="Peterson S.W."/>
        </authorList>
    </citation>
    <scope>NUCLEOTIDE SEQUENCE [LARGE SCALE GENOMIC DNA]</scope>
    <source>
        <strain evidence="6 7">CECT 9027</strain>
    </source>
</reference>
<evidence type="ECO:0000256" key="3">
    <source>
        <dbReference type="ARBA" id="ARBA00023125"/>
    </source>
</evidence>
<dbReference type="EMBL" id="FUFT01000005">
    <property type="protein sequence ID" value="SJL84710.1"/>
    <property type="molecule type" value="Genomic_DNA"/>
</dbReference>
<gene>
    <name evidence="6" type="primary">dmlR_10</name>
    <name evidence="6" type="ORF">VPAL9027_02706</name>
</gene>
<dbReference type="Pfam" id="PF03466">
    <property type="entry name" value="LysR_substrate"/>
    <property type="match status" value="1"/>
</dbReference>
<dbReference type="Pfam" id="PF00126">
    <property type="entry name" value="HTH_1"/>
    <property type="match status" value="1"/>
</dbReference>
<accession>A0A1R4B719</accession>
<dbReference type="STRING" id="1918946.VPAL9027_02706"/>
<sequence length="313" mass="35294">MFNDFSAIPIFVAVVELGSFSRAAERLNITKSAVSKRITQLEQGLGARLLNRTTRQISLTEAGERYYSHVSQALSSAHQGVDAVAELQGEPQGQLKISVPMSFGIRHISPYITEFLQRYPNLRVDIQLDDQIVDIVSQGLDMAIRIDNMPNSTLIAKRLTCCKTVLCASPAYIQQYGEPTSPADLIEHNCLQYSYFRGGQSWTFYDGIEQESVIPHGNVHVNNSEAIRRMLLSGLGVAQLPTFIVGEDIRSKKLVPIMSHYQLPESAVYAVYPVRQYLPQKVRLFIDYLSEKFDQTQPYWDQNVFCSHPTKES</sequence>
<dbReference type="InterPro" id="IPR000847">
    <property type="entry name" value="LysR_HTH_N"/>
</dbReference>
<evidence type="ECO:0000256" key="4">
    <source>
        <dbReference type="ARBA" id="ARBA00023163"/>
    </source>
</evidence>
<evidence type="ECO:0000313" key="7">
    <source>
        <dbReference type="Proteomes" id="UP000189475"/>
    </source>
</evidence>
<organism evidence="6 7">
    <name type="scientific">Vibrio palustris</name>
    <dbReference type="NCBI Taxonomy" id="1918946"/>
    <lineage>
        <taxon>Bacteria</taxon>
        <taxon>Pseudomonadati</taxon>
        <taxon>Pseudomonadota</taxon>
        <taxon>Gammaproteobacteria</taxon>
        <taxon>Vibrionales</taxon>
        <taxon>Vibrionaceae</taxon>
        <taxon>Vibrio</taxon>
    </lineage>
</organism>
<feature type="domain" description="HTH lysR-type" evidence="5">
    <location>
        <begin position="1"/>
        <end position="60"/>
    </location>
</feature>
<dbReference type="GO" id="GO:0006351">
    <property type="term" value="P:DNA-templated transcription"/>
    <property type="evidence" value="ECO:0007669"/>
    <property type="project" value="TreeGrafter"/>
</dbReference>
<dbReference type="PROSITE" id="PS50931">
    <property type="entry name" value="HTH_LYSR"/>
    <property type="match status" value="1"/>
</dbReference>
<dbReference type="PRINTS" id="PR00039">
    <property type="entry name" value="HTHLYSR"/>
</dbReference>
<dbReference type="PANTHER" id="PTHR30537:SF5">
    <property type="entry name" value="HTH-TYPE TRANSCRIPTIONAL ACTIVATOR TTDR-RELATED"/>
    <property type="match status" value="1"/>
</dbReference>
<dbReference type="GO" id="GO:0003700">
    <property type="term" value="F:DNA-binding transcription factor activity"/>
    <property type="evidence" value="ECO:0007669"/>
    <property type="project" value="InterPro"/>
</dbReference>
<keyword evidence="3" id="KW-0238">DNA-binding</keyword>
<keyword evidence="4" id="KW-0804">Transcription</keyword>
<dbReference type="AlphaFoldDB" id="A0A1R4B719"/>
<evidence type="ECO:0000256" key="1">
    <source>
        <dbReference type="ARBA" id="ARBA00009437"/>
    </source>
</evidence>
<dbReference type="Proteomes" id="UP000189475">
    <property type="component" value="Unassembled WGS sequence"/>
</dbReference>
<evidence type="ECO:0000256" key="2">
    <source>
        <dbReference type="ARBA" id="ARBA00023015"/>
    </source>
</evidence>
<dbReference type="RefSeq" id="WP_095532922.1">
    <property type="nucleotide sequence ID" value="NZ_AP024888.1"/>
</dbReference>
<name>A0A1R4B719_9VIBR</name>
<dbReference type="PANTHER" id="PTHR30537">
    <property type="entry name" value="HTH-TYPE TRANSCRIPTIONAL REGULATOR"/>
    <property type="match status" value="1"/>
</dbReference>
<dbReference type="FunFam" id="1.10.10.10:FF:000001">
    <property type="entry name" value="LysR family transcriptional regulator"/>
    <property type="match status" value="1"/>
</dbReference>
<dbReference type="OrthoDB" id="9786526at2"/>
<dbReference type="Gene3D" id="3.40.190.290">
    <property type="match status" value="1"/>
</dbReference>
<dbReference type="Gene3D" id="1.10.10.10">
    <property type="entry name" value="Winged helix-like DNA-binding domain superfamily/Winged helix DNA-binding domain"/>
    <property type="match status" value="1"/>
</dbReference>
<dbReference type="GO" id="GO:0043565">
    <property type="term" value="F:sequence-specific DNA binding"/>
    <property type="evidence" value="ECO:0007669"/>
    <property type="project" value="TreeGrafter"/>
</dbReference>
<dbReference type="SUPFAM" id="SSF53850">
    <property type="entry name" value="Periplasmic binding protein-like II"/>
    <property type="match status" value="1"/>
</dbReference>
<dbReference type="CDD" id="cd08422">
    <property type="entry name" value="PBP2_CrgA_like"/>
    <property type="match status" value="1"/>
</dbReference>
<keyword evidence="7" id="KW-1185">Reference proteome</keyword>
<evidence type="ECO:0000259" key="5">
    <source>
        <dbReference type="PROSITE" id="PS50931"/>
    </source>
</evidence>
<dbReference type="InterPro" id="IPR005119">
    <property type="entry name" value="LysR_subst-bd"/>
</dbReference>
<dbReference type="InterPro" id="IPR036390">
    <property type="entry name" value="WH_DNA-bd_sf"/>
</dbReference>
<keyword evidence="2" id="KW-0805">Transcription regulation</keyword>
<comment type="similarity">
    <text evidence="1">Belongs to the LysR transcriptional regulatory family.</text>
</comment>
<proteinExistence type="inferred from homology"/>
<dbReference type="FunFam" id="3.40.190.290:FF:000001">
    <property type="entry name" value="Transcriptional regulator, LysR family"/>
    <property type="match status" value="1"/>
</dbReference>